<evidence type="ECO:0000313" key="2">
    <source>
        <dbReference type="EMBL" id="KIK05443.1"/>
    </source>
</evidence>
<feature type="region of interest" description="Disordered" evidence="1">
    <location>
        <begin position="1"/>
        <end position="21"/>
    </location>
</feature>
<reference evidence="2 3" key="1">
    <citation type="submission" date="2014-04" db="EMBL/GenBank/DDBJ databases">
        <authorList>
            <consortium name="DOE Joint Genome Institute"/>
            <person name="Kuo A."/>
            <person name="Kohler A."/>
            <person name="Nagy L.G."/>
            <person name="Floudas D."/>
            <person name="Copeland A."/>
            <person name="Barry K.W."/>
            <person name="Cichocki N."/>
            <person name="Veneault-Fourrey C."/>
            <person name="LaButti K."/>
            <person name="Lindquist E.A."/>
            <person name="Lipzen A."/>
            <person name="Lundell T."/>
            <person name="Morin E."/>
            <person name="Murat C."/>
            <person name="Sun H."/>
            <person name="Tunlid A."/>
            <person name="Henrissat B."/>
            <person name="Grigoriev I.V."/>
            <person name="Hibbett D.S."/>
            <person name="Martin F."/>
            <person name="Nordberg H.P."/>
            <person name="Cantor M.N."/>
            <person name="Hua S.X."/>
        </authorList>
    </citation>
    <scope>NUCLEOTIDE SEQUENCE [LARGE SCALE GENOMIC DNA]</scope>
    <source>
        <strain evidence="2 3">LaAM-08-1</strain>
    </source>
</reference>
<organism evidence="2 3">
    <name type="scientific">Laccaria amethystina LaAM-08-1</name>
    <dbReference type="NCBI Taxonomy" id="1095629"/>
    <lineage>
        <taxon>Eukaryota</taxon>
        <taxon>Fungi</taxon>
        <taxon>Dikarya</taxon>
        <taxon>Basidiomycota</taxon>
        <taxon>Agaricomycotina</taxon>
        <taxon>Agaricomycetes</taxon>
        <taxon>Agaricomycetidae</taxon>
        <taxon>Agaricales</taxon>
        <taxon>Agaricineae</taxon>
        <taxon>Hydnangiaceae</taxon>
        <taxon>Laccaria</taxon>
    </lineage>
</organism>
<dbReference type="Proteomes" id="UP000054477">
    <property type="component" value="Unassembled WGS sequence"/>
</dbReference>
<dbReference type="EMBL" id="KN838560">
    <property type="protein sequence ID" value="KIK05443.1"/>
    <property type="molecule type" value="Genomic_DNA"/>
</dbReference>
<dbReference type="HOGENOM" id="CLU_1855578_0_0_1"/>
<protein>
    <submittedName>
        <fullName evidence="2">Uncharacterized protein</fullName>
    </submittedName>
</protein>
<dbReference type="OrthoDB" id="2757368at2759"/>
<dbReference type="STRING" id="1095629.A0A0C9YBI8"/>
<accession>A0A0C9YBI8</accession>
<evidence type="ECO:0000256" key="1">
    <source>
        <dbReference type="SAM" id="MobiDB-lite"/>
    </source>
</evidence>
<name>A0A0C9YBI8_9AGAR</name>
<dbReference type="AlphaFoldDB" id="A0A0C9YBI8"/>
<sequence>MEDGEVDELEEAACEGGEEGEVEKVEEVVMANVKVEECNLNTSGSHSPTAAPVKRKLLGINHIPLLFHVEPERLRCRMCLTLDPLAAKKGAGCFPRNSQWPALFDHCVREHPKACEDMERLTPAQIAEMRARMSMGKS</sequence>
<proteinExistence type="predicted"/>
<evidence type="ECO:0000313" key="3">
    <source>
        <dbReference type="Proteomes" id="UP000054477"/>
    </source>
</evidence>
<keyword evidence="3" id="KW-1185">Reference proteome</keyword>
<gene>
    <name evidence="2" type="ORF">K443DRAFT_91397</name>
</gene>
<reference evidence="3" key="2">
    <citation type="submission" date="2015-01" db="EMBL/GenBank/DDBJ databases">
        <title>Evolutionary Origins and Diversification of the Mycorrhizal Mutualists.</title>
        <authorList>
            <consortium name="DOE Joint Genome Institute"/>
            <consortium name="Mycorrhizal Genomics Consortium"/>
            <person name="Kohler A."/>
            <person name="Kuo A."/>
            <person name="Nagy L.G."/>
            <person name="Floudas D."/>
            <person name="Copeland A."/>
            <person name="Barry K.W."/>
            <person name="Cichocki N."/>
            <person name="Veneault-Fourrey C."/>
            <person name="LaButti K."/>
            <person name="Lindquist E.A."/>
            <person name="Lipzen A."/>
            <person name="Lundell T."/>
            <person name="Morin E."/>
            <person name="Murat C."/>
            <person name="Riley R."/>
            <person name="Ohm R."/>
            <person name="Sun H."/>
            <person name="Tunlid A."/>
            <person name="Henrissat B."/>
            <person name="Grigoriev I.V."/>
            <person name="Hibbett D.S."/>
            <person name="Martin F."/>
        </authorList>
    </citation>
    <scope>NUCLEOTIDE SEQUENCE [LARGE SCALE GENOMIC DNA]</scope>
    <source>
        <strain evidence="3">LaAM-08-1</strain>
    </source>
</reference>